<gene>
    <name evidence="1" type="ORF">PFMALIP_03156</name>
</gene>
<proteinExistence type="predicted"/>
<dbReference type="Proteomes" id="UP000030699">
    <property type="component" value="Unassembled WGS sequence"/>
</dbReference>
<accession>A0A024WNM5</accession>
<sequence length="408" mass="48600">MNPEENTCNNKKGGGKDQAVKHFLYQNILKKNFILFNIFKGGKNSNNEEDICDNQNDIEDMCNISRDINNNNNNNMINIDRNINDTSDDVNYTNNLYDINKYNNDCNIYENNKEKLFDNDYSGLVEENDQEVFSFFDVYNNNNNIHYHVQNSDIILNNEDEEYILFLKYIYNDLLSFIESNKDYYLNNSNYGDMEDLIINICGTICHKAFNNIKTIFNTYEEIKKRKNNPNPHMVDNYMVKEENINDNEYIHIKNNKNEERENHIFYQNICHNKSNVNYSSYFFIPPLEFIVSHLNKLHKKNTYAYNDINEFVKNNGFHTYNLLPEKEKGNKSNVSEEIEFYLSCLNLHHNKGNDKKKQTNQIKNIYKMENSCSINLKDNSHQQNDIDEKKNVYVKKDVYIYSRVREK</sequence>
<reference evidence="1 2" key="2">
    <citation type="submission" date="2013-02" db="EMBL/GenBank/DDBJ databases">
        <title>The Genome Sequence of Plasmodium falciparum MaliPS096_E11.</title>
        <authorList>
            <consortium name="The Broad Institute Genome Sequencing Platform"/>
            <consortium name="The Broad Institute Genome Sequencing Center for Infectious Disease"/>
            <person name="Neafsey D."/>
            <person name="Cheeseman I."/>
            <person name="Volkman S."/>
            <person name="Adams J."/>
            <person name="Walker B."/>
            <person name="Young S.K."/>
            <person name="Zeng Q."/>
            <person name="Gargeya S."/>
            <person name="Fitzgerald M."/>
            <person name="Haas B."/>
            <person name="Abouelleil A."/>
            <person name="Alvarado L."/>
            <person name="Arachchi H.M."/>
            <person name="Berlin A.M."/>
            <person name="Chapman S.B."/>
            <person name="Dewar J."/>
            <person name="Goldberg J."/>
            <person name="Griggs A."/>
            <person name="Gujja S."/>
            <person name="Hansen M."/>
            <person name="Howarth C."/>
            <person name="Imamovic A."/>
            <person name="Larimer J."/>
            <person name="McCowan C."/>
            <person name="Murphy C."/>
            <person name="Neiman D."/>
            <person name="Pearson M."/>
            <person name="Priest M."/>
            <person name="Roberts A."/>
            <person name="Saif S."/>
            <person name="Shea T."/>
            <person name="Sisk P."/>
            <person name="Sykes S."/>
            <person name="Wortman J."/>
            <person name="Nusbaum C."/>
            <person name="Birren B."/>
        </authorList>
    </citation>
    <scope>NUCLEOTIDE SEQUENCE [LARGE SCALE GENOMIC DNA]</scope>
    <source>
        <strain evidence="1 2">MaliPS096_E11</strain>
    </source>
</reference>
<name>A0A024WNM5_PLAFA</name>
<evidence type="ECO:0000313" key="1">
    <source>
        <dbReference type="EMBL" id="ETW48777.1"/>
    </source>
</evidence>
<dbReference type="EMBL" id="KI925563">
    <property type="protein sequence ID" value="ETW48777.1"/>
    <property type="molecule type" value="Genomic_DNA"/>
</dbReference>
<dbReference type="AlphaFoldDB" id="A0A024WNM5"/>
<protein>
    <submittedName>
        <fullName evidence="1">Uncharacterized protein</fullName>
    </submittedName>
</protein>
<dbReference type="OrthoDB" id="392930at2759"/>
<reference evidence="1 2" key="1">
    <citation type="submission" date="2013-02" db="EMBL/GenBank/DDBJ databases">
        <title>The Genome Annotation of Plasmodium falciparum MaliPS096_E11.</title>
        <authorList>
            <consortium name="The Broad Institute Genome Sequencing Platform"/>
            <consortium name="The Broad Institute Genome Sequencing Center for Infectious Disease"/>
            <person name="Neafsey D."/>
            <person name="Hoffman S."/>
            <person name="Volkman S."/>
            <person name="Rosenthal P."/>
            <person name="Walker B."/>
            <person name="Young S.K."/>
            <person name="Zeng Q."/>
            <person name="Gargeya S."/>
            <person name="Fitzgerald M."/>
            <person name="Haas B."/>
            <person name="Abouelleil A."/>
            <person name="Allen A.W."/>
            <person name="Alvarado L."/>
            <person name="Arachchi H.M."/>
            <person name="Berlin A.M."/>
            <person name="Chapman S.B."/>
            <person name="Gainer-Dewar J."/>
            <person name="Goldberg J."/>
            <person name="Griggs A."/>
            <person name="Gujja S."/>
            <person name="Hansen M."/>
            <person name="Howarth C."/>
            <person name="Imamovic A."/>
            <person name="Ireland A."/>
            <person name="Larimer J."/>
            <person name="McCowan C."/>
            <person name="Murphy C."/>
            <person name="Pearson M."/>
            <person name="Poon T.W."/>
            <person name="Priest M."/>
            <person name="Roberts A."/>
            <person name="Saif S."/>
            <person name="Shea T."/>
            <person name="Sisk P."/>
            <person name="Sykes S."/>
            <person name="Wortman J."/>
            <person name="Nusbaum C."/>
            <person name="Birren B."/>
        </authorList>
    </citation>
    <scope>NUCLEOTIDE SEQUENCE [LARGE SCALE GENOMIC DNA]</scope>
    <source>
        <strain evidence="1 2">MaliPS096_E11</strain>
    </source>
</reference>
<evidence type="ECO:0000313" key="2">
    <source>
        <dbReference type="Proteomes" id="UP000030699"/>
    </source>
</evidence>
<organism evidence="1 2">
    <name type="scientific">Plasmodium falciparum MaliPS096_E11</name>
    <dbReference type="NCBI Taxonomy" id="1036727"/>
    <lineage>
        <taxon>Eukaryota</taxon>
        <taxon>Sar</taxon>
        <taxon>Alveolata</taxon>
        <taxon>Apicomplexa</taxon>
        <taxon>Aconoidasida</taxon>
        <taxon>Haemosporida</taxon>
        <taxon>Plasmodiidae</taxon>
        <taxon>Plasmodium</taxon>
        <taxon>Plasmodium (Laverania)</taxon>
    </lineage>
</organism>